<comment type="subcellular location">
    <subcellularLocation>
        <location evidence="1">Cell outer membrane</location>
    </subcellularLocation>
</comment>
<accession>A0ABV8MLA4</accession>
<keyword evidence="2" id="KW-0472">Membrane</keyword>
<dbReference type="InterPro" id="IPR019734">
    <property type="entry name" value="TPR_rpt"/>
</dbReference>
<dbReference type="InterPro" id="IPR006860">
    <property type="entry name" value="FecR"/>
</dbReference>
<comment type="caution">
    <text evidence="7">The sequence shown here is derived from an EMBL/GenBank/DDBJ whole genome shotgun (WGS) entry which is preliminary data.</text>
</comment>
<gene>
    <name evidence="7" type="ORF">ACFOW7_06095</name>
</gene>
<dbReference type="PANTHER" id="PTHR38731">
    <property type="entry name" value="LIPL45-RELATED LIPOPROTEIN-RELATED"/>
    <property type="match status" value="1"/>
</dbReference>
<proteinExistence type="predicted"/>
<evidence type="ECO:0000256" key="5">
    <source>
        <dbReference type="SAM" id="MobiDB-lite"/>
    </source>
</evidence>
<dbReference type="SUPFAM" id="SSF56935">
    <property type="entry name" value="Porins"/>
    <property type="match status" value="1"/>
</dbReference>
<evidence type="ECO:0000259" key="6">
    <source>
        <dbReference type="Pfam" id="PF04773"/>
    </source>
</evidence>
<dbReference type="InterPro" id="IPR011990">
    <property type="entry name" value="TPR-like_helical_dom_sf"/>
</dbReference>
<dbReference type="SUPFAM" id="SSF48452">
    <property type="entry name" value="TPR-like"/>
    <property type="match status" value="1"/>
</dbReference>
<evidence type="ECO:0000256" key="3">
    <source>
        <dbReference type="ARBA" id="ARBA00023237"/>
    </source>
</evidence>
<dbReference type="Gene3D" id="1.25.40.10">
    <property type="entry name" value="Tetratricopeptide repeat domain"/>
    <property type="match status" value="1"/>
</dbReference>
<keyword evidence="3" id="KW-0998">Cell outer membrane</keyword>
<dbReference type="RefSeq" id="WP_378162129.1">
    <property type="nucleotide sequence ID" value="NZ_JBHSBU010000001.1"/>
</dbReference>
<evidence type="ECO:0000256" key="4">
    <source>
        <dbReference type="PROSITE-ProRule" id="PRU00339"/>
    </source>
</evidence>
<dbReference type="Gene3D" id="2.40.170.20">
    <property type="entry name" value="TonB-dependent receptor, beta-barrel domain"/>
    <property type="match status" value="1"/>
</dbReference>
<reference evidence="8" key="1">
    <citation type="journal article" date="2019" name="Int. J. Syst. Evol. Microbiol.">
        <title>The Global Catalogue of Microorganisms (GCM) 10K type strain sequencing project: providing services to taxonomists for standard genome sequencing and annotation.</title>
        <authorList>
            <consortium name="The Broad Institute Genomics Platform"/>
            <consortium name="The Broad Institute Genome Sequencing Center for Infectious Disease"/>
            <person name="Wu L."/>
            <person name="Ma J."/>
        </authorList>
    </citation>
    <scope>NUCLEOTIDE SEQUENCE [LARGE SCALE GENOMIC DNA]</scope>
    <source>
        <strain evidence="8">LMG 29894</strain>
    </source>
</reference>
<evidence type="ECO:0000256" key="1">
    <source>
        <dbReference type="ARBA" id="ARBA00004442"/>
    </source>
</evidence>
<keyword evidence="4" id="KW-0802">TPR repeat</keyword>
<feature type="domain" description="FecR protein" evidence="6">
    <location>
        <begin position="37"/>
        <end position="133"/>
    </location>
</feature>
<protein>
    <submittedName>
        <fullName evidence="7">FecR domain-containing protein</fullName>
    </submittedName>
</protein>
<feature type="region of interest" description="Disordered" evidence="5">
    <location>
        <begin position="141"/>
        <end position="160"/>
    </location>
</feature>
<evidence type="ECO:0000256" key="2">
    <source>
        <dbReference type="ARBA" id="ARBA00023136"/>
    </source>
</evidence>
<dbReference type="SMART" id="SM00028">
    <property type="entry name" value="TPR"/>
    <property type="match status" value="4"/>
</dbReference>
<dbReference type="Proteomes" id="UP001595791">
    <property type="component" value="Unassembled WGS sequence"/>
</dbReference>
<keyword evidence="8" id="KW-1185">Reference proteome</keyword>
<name>A0ABV8MLA4_9NEIS</name>
<dbReference type="Pfam" id="PF04773">
    <property type="entry name" value="FecR"/>
    <property type="match status" value="1"/>
</dbReference>
<dbReference type="InterPro" id="IPR036942">
    <property type="entry name" value="Beta-barrel_TonB_sf"/>
</dbReference>
<feature type="repeat" description="TPR" evidence="4">
    <location>
        <begin position="320"/>
        <end position="353"/>
    </location>
</feature>
<dbReference type="EMBL" id="JBHSBU010000001">
    <property type="protein sequence ID" value="MFC4158928.1"/>
    <property type="molecule type" value="Genomic_DNA"/>
</dbReference>
<sequence length="1095" mass="120657">MPSAEIVSLEGGGEYRTAATAAWVAARVQQKLFGGQTVRTLSDGSMALLFADRSQLRLARNSQFEIKSIGDGRGLDTLIKLRQGKAWMQSKNAPDRLKFETPTAIAAIHGTDWVAEVADDGSTLLTVLSGRVELRNEQGRVSLGPGEQGQVQPGGAPSKRVLQNPAERVQWVGDFRLEPRRHPELAAAPRWRPVFEALARGAIGEAARLLDAEQSRNFDGAAALLGADLDVYLGDFAAARARLEQAAQQDQQATRPQAALIELSMLQGQWDEARRRLAALARPIPTEFALLEAELARFDGAGDAALAAYRRAQAARPADPRGWHGAGVVETERDNFDTAAQALARALSLDPTDPELLADQAQLDSRASRFAAAEAGFAAALAARPDDYRALTGLALLRLRRGEDEAALEAALKAGVIEPRYARAHVYAAVAYYRLGRADAAQAELGLASRHDPNDPLPYLISALIEHDTLRPGPALEAARAALARLPRLKSLQQLADDRKGSAGLGSALAFMGLEEWALAYARDSYDPFWAGANFFLAERLAGNFNRKSALTLGLLTQPTAIGAASRFQPLLPQPGDFPTAALQVAASERLRSWQPALAVAGYRQSPVPWAYSLQGSRRWLDPRQGGKLPYDDRIDAAFGIEPNHRWRGFLSLEHFRSTSGGLSPQRQPVGTGMTDRIDTGLAYRPVAREQFWLKFGQGRDRSHWQRHESSQLAAEAIDVVSHSVMAERDEQSDIAARASLDRGQIEWSFGAETARRRIDSHGDVLETITFLPDLAISERQTLSDRGRDRSNSLWLGGRLRSQPGLVFDWTLSATRFDGWRARIRHFDSFPNAPVASRDDLRDSRIRPQLGVAWTLKPGLVLRAAWQDWQRPVSPASLQPLAHGGIPVDDRLTAPGGKLKQGRIQLDWEIGERSFWNAFAARQTIDNPSGLAGPWPRPVDVSRLDPFRFARIANASRLDLLEGEPVFAQGTVNSAGLHAGMLLGGNSSLYARYRYQDSHSERWRGSHLPYLPRHQVALGGSWLVWPRTQLSAQAIHRSRRFEDEANRQPLPAEWEGIVRIYWESPDKRWNLDALAGNLGRRDEPALFAATLQYRF</sequence>
<dbReference type="Gene3D" id="2.60.120.1440">
    <property type="match status" value="1"/>
</dbReference>
<feature type="compositionally biased region" description="Low complexity" evidence="5">
    <location>
        <begin position="144"/>
        <end position="157"/>
    </location>
</feature>
<dbReference type="PROSITE" id="PS50005">
    <property type="entry name" value="TPR"/>
    <property type="match status" value="1"/>
</dbReference>
<organism evidence="7 8">
    <name type="scientific">Chitinimonas lacunae</name>
    <dbReference type="NCBI Taxonomy" id="1963018"/>
    <lineage>
        <taxon>Bacteria</taxon>
        <taxon>Pseudomonadati</taxon>
        <taxon>Pseudomonadota</taxon>
        <taxon>Betaproteobacteria</taxon>
        <taxon>Neisseriales</taxon>
        <taxon>Chitinibacteraceae</taxon>
        <taxon>Chitinimonas</taxon>
    </lineage>
</organism>
<evidence type="ECO:0000313" key="7">
    <source>
        <dbReference type="EMBL" id="MFC4158928.1"/>
    </source>
</evidence>
<evidence type="ECO:0000313" key="8">
    <source>
        <dbReference type="Proteomes" id="UP001595791"/>
    </source>
</evidence>
<dbReference type="Pfam" id="PF14559">
    <property type="entry name" value="TPR_19"/>
    <property type="match status" value="1"/>
</dbReference>